<evidence type="ECO:0000256" key="1">
    <source>
        <dbReference type="ARBA" id="ARBA00004123"/>
    </source>
</evidence>
<sequence>MSSDLFVFENPVFSDPFSSFSDSPVDPFHDIFQEIQENGKNSLSLIQEKNSFDEINSLDQIASSQFENLSLSHSTNAEDFVLEVKTKEHQFPFDCFSDYGNSILPEIHDGAAESAVKFLQRSYSGNSFENKPNFLLQPRFDNPFQSPNLQNEMLNFPEGSFFSGEMRRVCSSGDLQKMKVQMQTRNILSSSPLSTEANFKAGRYSAEERKERIDRYRAKRSRRNFNRTIKYVCRKTLADNRQRIRGRFARSDEVRETCKSSMFNRYGEDDLWVDGIHEEDRGIIHGRLFFDGSWPHRYQNNYC</sequence>
<dbReference type="InterPro" id="IPR010402">
    <property type="entry name" value="CCT_domain"/>
</dbReference>
<dbReference type="EMBL" id="OU503056">
    <property type="protein sequence ID" value="CAI9784586.1"/>
    <property type="molecule type" value="Genomic_DNA"/>
</dbReference>
<dbReference type="GO" id="GO:0005634">
    <property type="term" value="C:nucleus"/>
    <property type="evidence" value="ECO:0007669"/>
    <property type="project" value="UniProtKB-SubCell"/>
</dbReference>
<feature type="domain" description="CCT" evidence="3">
    <location>
        <begin position="209"/>
        <end position="251"/>
    </location>
</feature>
<evidence type="ECO:0000256" key="2">
    <source>
        <dbReference type="ARBA" id="ARBA00023242"/>
    </source>
</evidence>
<dbReference type="Proteomes" id="UP000834106">
    <property type="component" value="Chromosome 21"/>
</dbReference>
<dbReference type="GO" id="GO:0003700">
    <property type="term" value="F:DNA-binding transcription factor activity"/>
    <property type="evidence" value="ECO:0007669"/>
    <property type="project" value="TreeGrafter"/>
</dbReference>
<keyword evidence="2" id="KW-0539">Nucleus</keyword>
<evidence type="ECO:0000313" key="5">
    <source>
        <dbReference type="Proteomes" id="UP000834106"/>
    </source>
</evidence>
<gene>
    <name evidence="4" type="ORF">FPE_LOCUS32016</name>
</gene>
<comment type="subcellular location">
    <subcellularLocation>
        <location evidence="1">Nucleus</location>
    </subcellularLocation>
</comment>
<evidence type="ECO:0000259" key="3">
    <source>
        <dbReference type="Pfam" id="PF06203"/>
    </source>
</evidence>
<reference evidence="4" key="1">
    <citation type="submission" date="2023-05" db="EMBL/GenBank/DDBJ databases">
        <authorList>
            <person name="Huff M."/>
        </authorList>
    </citation>
    <scope>NUCLEOTIDE SEQUENCE</scope>
</reference>
<dbReference type="PANTHER" id="PTHR31319:SF103">
    <property type="entry name" value="CCT MOTIF FAMILY PROTEIN"/>
    <property type="match status" value="1"/>
</dbReference>
<keyword evidence="5" id="KW-1185">Reference proteome</keyword>
<evidence type="ECO:0000313" key="4">
    <source>
        <dbReference type="EMBL" id="CAI9784586.1"/>
    </source>
</evidence>
<name>A0AAD2EE03_9LAMI</name>
<dbReference type="Pfam" id="PF06203">
    <property type="entry name" value="CCT"/>
    <property type="match status" value="1"/>
</dbReference>
<dbReference type="PANTHER" id="PTHR31319">
    <property type="entry name" value="ZINC FINGER PROTEIN CONSTANS-LIKE 4"/>
    <property type="match status" value="1"/>
</dbReference>
<organism evidence="4 5">
    <name type="scientific">Fraxinus pennsylvanica</name>
    <dbReference type="NCBI Taxonomy" id="56036"/>
    <lineage>
        <taxon>Eukaryota</taxon>
        <taxon>Viridiplantae</taxon>
        <taxon>Streptophyta</taxon>
        <taxon>Embryophyta</taxon>
        <taxon>Tracheophyta</taxon>
        <taxon>Spermatophyta</taxon>
        <taxon>Magnoliopsida</taxon>
        <taxon>eudicotyledons</taxon>
        <taxon>Gunneridae</taxon>
        <taxon>Pentapetalae</taxon>
        <taxon>asterids</taxon>
        <taxon>lamiids</taxon>
        <taxon>Lamiales</taxon>
        <taxon>Oleaceae</taxon>
        <taxon>Oleeae</taxon>
        <taxon>Fraxinus</taxon>
    </lineage>
</organism>
<protein>
    <recommendedName>
        <fullName evidence="3">CCT domain-containing protein</fullName>
    </recommendedName>
</protein>
<dbReference type="InterPro" id="IPR045281">
    <property type="entry name" value="CONSTANS-like"/>
</dbReference>
<dbReference type="GO" id="GO:0009909">
    <property type="term" value="P:regulation of flower development"/>
    <property type="evidence" value="ECO:0007669"/>
    <property type="project" value="InterPro"/>
</dbReference>
<accession>A0AAD2EE03</accession>
<proteinExistence type="predicted"/>
<dbReference type="AlphaFoldDB" id="A0AAD2EE03"/>